<protein>
    <recommendedName>
        <fullName evidence="3">FMN-binding negative transcriptional regulator</fullName>
    </recommendedName>
</protein>
<dbReference type="EMBL" id="MASU01000013">
    <property type="protein sequence ID" value="PXY24000.1"/>
    <property type="molecule type" value="Genomic_DNA"/>
</dbReference>
<dbReference type="RefSeq" id="WP_110341821.1">
    <property type="nucleotide sequence ID" value="NZ_JBHVKT010000004.1"/>
</dbReference>
<dbReference type="Proteomes" id="UP000247892">
    <property type="component" value="Unassembled WGS sequence"/>
</dbReference>
<reference evidence="1 2" key="1">
    <citation type="submission" date="2016-07" db="EMBL/GenBank/DDBJ databases">
        <title>Draft genome sequence of Prauserella sp. YIM 121212, isolated from alkaline soil.</title>
        <authorList>
            <person name="Ruckert C."/>
            <person name="Albersmeier A."/>
            <person name="Jiang C.-L."/>
            <person name="Jiang Y."/>
            <person name="Kalinowski J."/>
            <person name="Schneider O."/>
            <person name="Winkler A."/>
            <person name="Zotchev S.B."/>
        </authorList>
    </citation>
    <scope>NUCLEOTIDE SEQUENCE [LARGE SCALE GENOMIC DNA]</scope>
    <source>
        <strain evidence="1 2">YIM 121212</strain>
    </source>
</reference>
<name>A0A318LD50_9PSEU</name>
<evidence type="ECO:0008006" key="3">
    <source>
        <dbReference type="Google" id="ProtNLM"/>
    </source>
</evidence>
<gene>
    <name evidence="1" type="ORF">BA062_27440</name>
</gene>
<evidence type="ECO:0000313" key="1">
    <source>
        <dbReference type="EMBL" id="PXY24000.1"/>
    </source>
</evidence>
<keyword evidence="2" id="KW-1185">Reference proteome</keyword>
<dbReference type="OrthoDB" id="9794948at2"/>
<dbReference type="SUPFAM" id="SSF50475">
    <property type="entry name" value="FMN-binding split barrel"/>
    <property type="match status" value="1"/>
</dbReference>
<accession>A0A318LD50</accession>
<dbReference type="Gene3D" id="2.30.110.10">
    <property type="entry name" value="Electron Transport, Fmn-binding Protein, Chain A"/>
    <property type="match status" value="1"/>
</dbReference>
<proteinExistence type="predicted"/>
<evidence type="ECO:0000313" key="2">
    <source>
        <dbReference type="Proteomes" id="UP000247892"/>
    </source>
</evidence>
<dbReference type="AlphaFoldDB" id="A0A318LD50"/>
<dbReference type="PIRSF" id="PIRSF010372">
    <property type="entry name" value="PaiB"/>
    <property type="match status" value="1"/>
</dbReference>
<dbReference type="PANTHER" id="PTHR35802">
    <property type="entry name" value="PROTEASE SYNTHASE AND SPORULATION PROTEIN PAI 2"/>
    <property type="match status" value="1"/>
</dbReference>
<sequence length="209" mass="22662">MHEFARYSAPSTADEIELVRHNPFALVVSAAGAGAPAATHLPVIFPQRQEPPAAWEGVTLLGHLARANPQWRDLAGREVLLVFSGPDGYVSPSAYGYTPAVPTWNYAAVHLTGTAELVQDTAGTLDVVEQTVLALESQRDPAWDMASSREKFASLVEHVVAFRVRVRTARSVFKLSQDMPAAVRERVRADVTRTAASGPALAKLMRRHG</sequence>
<organism evidence="1 2">
    <name type="scientific">Prauserella flavalba</name>
    <dbReference type="NCBI Taxonomy" id="1477506"/>
    <lineage>
        <taxon>Bacteria</taxon>
        <taxon>Bacillati</taxon>
        <taxon>Actinomycetota</taxon>
        <taxon>Actinomycetes</taxon>
        <taxon>Pseudonocardiales</taxon>
        <taxon>Pseudonocardiaceae</taxon>
        <taxon>Prauserella</taxon>
    </lineage>
</organism>
<comment type="caution">
    <text evidence="1">The sequence shown here is derived from an EMBL/GenBank/DDBJ whole genome shotgun (WGS) entry which is preliminary data.</text>
</comment>
<dbReference type="PANTHER" id="PTHR35802:SF1">
    <property type="entry name" value="PROTEASE SYNTHASE AND SPORULATION PROTEIN PAI 2"/>
    <property type="match status" value="1"/>
</dbReference>
<dbReference type="InterPro" id="IPR007396">
    <property type="entry name" value="TR_PAI2-type"/>
</dbReference>
<dbReference type="Pfam" id="PF04299">
    <property type="entry name" value="FMN_bind_2"/>
    <property type="match status" value="1"/>
</dbReference>
<dbReference type="InterPro" id="IPR012349">
    <property type="entry name" value="Split_barrel_FMN-bd"/>
</dbReference>